<evidence type="ECO:0000256" key="1">
    <source>
        <dbReference type="ARBA" id="ARBA00004651"/>
    </source>
</evidence>
<dbReference type="RefSeq" id="WP_344315091.1">
    <property type="nucleotide sequence ID" value="NZ_BAAANY010000042.1"/>
</dbReference>
<evidence type="ECO:0000256" key="2">
    <source>
        <dbReference type="ARBA" id="ARBA00022475"/>
    </source>
</evidence>
<evidence type="ECO:0000256" key="3">
    <source>
        <dbReference type="ARBA" id="ARBA00022692"/>
    </source>
</evidence>
<evidence type="ECO:0000256" key="6">
    <source>
        <dbReference type="SAM" id="Phobius"/>
    </source>
</evidence>
<sequence>MTSTASPDPVDLRLAGVAAGIWAAALVGLAAGIAAAGALAVGGLLLAVLAVFLGRRPTTGTRADVRKRVLGVAAAVVLGLAAGGLTTALQLLPRDTGPLPSLADQRVDVTATVTVQDDPRALQATVAGRPWYAVPVGLSDLSTPAGRFAIGGGLVVFGTGPAWAKLLPGQQLKVSGRLSPPTGGDVTAAALTVTGDPRLLGEPPLIQRTAGGLRAGLRQACAPLPQPQGGLLPGLVLGDVSTLDPQVAETFRLTGMTHLTAVSGSNCAIVSGAVLLLCLRLRARPAVAAICAAAALAGFVVLARPSPSVLRAAVMGGLALIALASGRPRAALPALCATVGLLILLDASQAISAGFTLSVLATAGLLLVAPGWREALRRCRVPAGLAEALAVPAAAQLACAPVIAGMSGTVGLVAVPANLLAVPAVAPATVLGVLAALVSPFWPAAAAALAWCGSWPAWWLVTVARVGAQVPGGVLPWPAGLGGGLLLAVVLLALLAAGRSRWVRRLLAVVVVAIVVVVLPIQVVAPGWPPPGWQLVGCAVGQGDALVLRVAPLTAIVIDTGPEPSAVDGCLRRLDIQVIPLLLLSHLHADHVGGIEGAVSGRSVGAVLVGTYKLPDTGEQTLMAAVRRHHLDVVTVQPGDSYRVGPVQLTVIGPAATFRGTRSDPNNNSLIVMANLAGTTVLLPGDAEREEEDSVLSARVPLHVDVLKVPHHGSMYSDPAFLDAAAPTVAVVEVGLGNDYGHPSPGVILHLTRMGVRVLRTDLDGDVAVFRQDGHLTTVTRGVDQIAQPP</sequence>
<comment type="caution">
    <text evidence="8">The sequence shown here is derived from an EMBL/GenBank/DDBJ whole genome shotgun (WGS) entry which is preliminary data.</text>
</comment>
<comment type="subcellular location">
    <subcellularLocation>
        <location evidence="1">Cell membrane</location>
        <topology evidence="1">Multi-pass membrane protein</topology>
    </subcellularLocation>
</comment>
<dbReference type="Proteomes" id="UP001500618">
    <property type="component" value="Unassembled WGS sequence"/>
</dbReference>
<dbReference type="Pfam" id="PF03772">
    <property type="entry name" value="Competence"/>
    <property type="match status" value="1"/>
</dbReference>
<keyword evidence="3 6" id="KW-0812">Transmembrane</keyword>
<dbReference type="InterPro" id="IPR001279">
    <property type="entry name" value="Metallo-B-lactamas"/>
</dbReference>
<dbReference type="NCBIfam" id="TIGR00360">
    <property type="entry name" value="ComEC_N-term"/>
    <property type="match status" value="1"/>
</dbReference>
<dbReference type="InterPro" id="IPR036866">
    <property type="entry name" value="RibonucZ/Hydroxyglut_hydro"/>
</dbReference>
<feature type="transmembrane region" description="Helical" evidence="6">
    <location>
        <begin position="441"/>
        <end position="461"/>
    </location>
</feature>
<feature type="transmembrane region" description="Helical" evidence="6">
    <location>
        <begin position="69"/>
        <end position="92"/>
    </location>
</feature>
<feature type="transmembrane region" description="Helical" evidence="6">
    <location>
        <begin position="384"/>
        <end position="404"/>
    </location>
</feature>
<feature type="transmembrane region" description="Helical" evidence="6">
    <location>
        <begin position="353"/>
        <end position="372"/>
    </location>
</feature>
<dbReference type="InterPro" id="IPR004477">
    <property type="entry name" value="ComEC_N"/>
</dbReference>
<evidence type="ECO:0000256" key="5">
    <source>
        <dbReference type="ARBA" id="ARBA00023136"/>
    </source>
</evidence>
<keyword evidence="2" id="KW-1003">Cell membrane</keyword>
<dbReference type="PANTHER" id="PTHR30619:SF1">
    <property type="entry name" value="RECOMBINATION PROTEIN 2"/>
    <property type="match status" value="1"/>
</dbReference>
<dbReference type="CDD" id="cd07731">
    <property type="entry name" value="ComA-like_MBL-fold"/>
    <property type="match status" value="1"/>
</dbReference>
<feature type="transmembrane region" description="Helical" evidence="6">
    <location>
        <begin position="259"/>
        <end position="279"/>
    </location>
</feature>
<feature type="transmembrane region" description="Helical" evidence="6">
    <location>
        <begin position="286"/>
        <end position="303"/>
    </location>
</feature>
<reference evidence="8 9" key="1">
    <citation type="journal article" date="2019" name="Int. J. Syst. Evol. Microbiol.">
        <title>The Global Catalogue of Microorganisms (GCM) 10K type strain sequencing project: providing services to taxonomists for standard genome sequencing and annotation.</title>
        <authorList>
            <consortium name="The Broad Institute Genomics Platform"/>
            <consortium name="The Broad Institute Genome Sequencing Center for Infectious Disease"/>
            <person name="Wu L."/>
            <person name="Ma J."/>
        </authorList>
    </citation>
    <scope>NUCLEOTIDE SEQUENCE [LARGE SCALE GENOMIC DNA]</scope>
    <source>
        <strain evidence="8 9">JCM 14718</strain>
    </source>
</reference>
<dbReference type="Gene3D" id="3.60.15.10">
    <property type="entry name" value="Ribonuclease Z/Hydroxyacylglutathione hydrolase-like"/>
    <property type="match status" value="1"/>
</dbReference>
<accession>A0ABN2J5R2</accession>
<proteinExistence type="predicted"/>
<dbReference type="InterPro" id="IPR035681">
    <property type="entry name" value="ComA-like_MBL"/>
</dbReference>
<evidence type="ECO:0000313" key="9">
    <source>
        <dbReference type="Proteomes" id="UP001500618"/>
    </source>
</evidence>
<dbReference type="Pfam" id="PF00753">
    <property type="entry name" value="Lactamase_B"/>
    <property type="match status" value="1"/>
</dbReference>
<dbReference type="PANTHER" id="PTHR30619">
    <property type="entry name" value="DNA INTERNALIZATION/COMPETENCE PROTEIN COMEC/REC2"/>
    <property type="match status" value="1"/>
</dbReference>
<feature type="transmembrane region" description="Helical" evidence="6">
    <location>
        <begin position="410"/>
        <end position="434"/>
    </location>
</feature>
<dbReference type="InterPro" id="IPR052159">
    <property type="entry name" value="Competence_DNA_uptake"/>
</dbReference>
<protein>
    <submittedName>
        <fullName evidence="8">ComEC/Rec2 family competence protein</fullName>
    </submittedName>
</protein>
<organism evidence="8 9">
    <name type="scientific">Fodinicola feengrottensis</name>
    <dbReference type="NCBI Taxonomy" id="435914"/>
    <lineage>
        <taxon>Bacteria</taxon>
        <taxon>Bacillati</taxon>
        <taxon>Actinomycetota</taxon>
        <taxon>Actinomycetes</taxon>
        <taxon>Mycobacteriales</taxon>
        <taxon>Fodinicola</taxon>
    </lineage>
</organism>
<keyword evidence="9" id="KW-1185">Reference proteome</keyword>
<gene>
    <name evidence="8" type="ORF">GCM10009765_78730</name>
</gene>
<feature type="transmembrane region" description="Helical" evidence="6">
    <location>
        <begin position="20"/>
        <end position="53"/>
    </location>
</feature>
<keyword evidence="5 6" id="KW-0472">Membrane</keyword>
<evidence type="ECO:0000259" key="7">
    <source>
        <dbReference type="SMART" id="SM00849"/>
    </source>
</evidence>
<evidence type="ECO:0000313" key="8">
    <source>
        <dbReference type="EMBL" id="GAA1718565.1"/>
    </source>
</evidence>
<feature type="transmembrane region" description="Helical" evidence="6">
    <location>
        <begin position="473"/>
        <end position="494"/>
    </location>
</feature>
<evidence type="ECO:0000256" key="4">
    <source>
        <dbReference type="ARBA" id="ARBA00022989"/>
    </source>
</evidence>
<dbReference type="EMBL" id="BAAANY010000042">
    <property type="protein sequence ID" value="GAA1718565.1"/>
    <property type="molecule type" value="Genomic_DNA"/>
</dbReference>
<feature type="domain" description="Metallo-beta-lactamase" evidence="7">
    <location>
        <begin position="542"/>
        <end position="736"/>
    </location>
</feature>
<name>A0ABN2J5R2_9ACTN</name>
<dbReference type="SMART" id="SM00849">
    <property type="entry name" value="Lactamase_B"/>
    <property type="match status" value="1"/>
</dbReference>
<keyword evidence="4 6" id="KW-1133">Transmembrane helix</keyword>
<dbReference type="SUPFAM" id="SSF56281">
    <property type="entry name" value="Metallo-hydrolase/oxidoreductase"/>
    <property type="match status" value="1"/>
</dbReference>
<feature type="transmembrane region" description="Helical" evidence="6">
    <location>
        <begin position="506"/>
        <end position="528"/>
    </location>
</feature>